<dbReference type="InterPro" id="IPR051524">
    <property type="entry name" value="BHMT"/>
</dbReference>
<dbReference type="UniPathway" id="UPA00051">
    <property type="reaction ID" value="UER00083"/>
</dbReference>
<keyword evidence="5 6" id="KW-0862">Zinc</keyword>
<feature type="domain" description="Hcy-binding" evidence="9">
    <location>
        <begin position="8"/>
        <end position="314"/>
    </location>
</feature>
<dbReference type="HOGENOM" id="CLU_047457_0_0_1"/>
<dbReference type="FunFam" id="3.20.20.330:FF:000003">
    <property type="entry name" value="Betaine--homocysteine S-methyltransferase 1"/>
    <property type="match status" value="1"/>
</dbReference>
<dbReference type="InParanoid" id="F6T886"/>
<dbReference type="Proteomes" id="UP000008144">
    <property type="component" value="Chromosome 1"/>
</dbReference>
<name>F6T886_CIOIN</name>
<accession>F6T886</accession>
<evidence type="ECO:0000256" key="6">
    <source>
        <dbReference type="PIRSR" id="PIRSR037505-2"/>
    </source>
</evidence>
<dbReference type="InterPro" id="IPR036589">
    <property type="entry name" value="HCY_dom_sf"/>
</dbReference>
<dbReference type="FunCoup" id="F6T886">
    <property type="interactions" value="16"/>
</dbReference>
<dbReference type="OrthoDB" id="261426at2759"/>
<organism evidence="10 11">
    <name type="scientific">Ciona intestinalis</name>
    <name type="common">Transparent sea squirt</name>
    <name type="synonym">Ascidia intestinalis</name>
    <dbReference type="NCBI Taxonomy" id="7719"/>
    <lineage>
        <taxon>Eukaryota</taxon>
        <taxon>Metazoa</taxon>
        <taxon>Chordata</taxon>
        <taxon>Tunicata</taxon>
        <taxon>Ascidiacea</taxon>
        <taxon>Phlebobranchia</taxon>
        <taxon>Cionidae</taxon>
        <taxon>Ciona</taxon>
    </lineage>
</organism>
<sequence>MSKITAQKKGLLERLKEGPVVGDGSMCMTLEKRGYCRAGPWTPEAVIAYPDAVKQLLREYLRAGADVLQTPCFYCSDGMLKKGTASGETVAYTTDAINEAACKIAHEVAAEGNALVCGGLSPVLSYLRERDSAKTRAEFDAQLDVFIKYKVDFVLAEFFAHVEELEICVDVMKKAKMPIACSMRIGPMGDSNGVSVEECAVRMAKTGADLIGINCLYDFDTCLKTLKRMRDALDKEGLKTPLMCQPLGWRCPEVEDKLIGYLDLPETPLALDPRTATRFEVHEFTRAAYNLGTRYIGGCCGMEPHHIRAIAQELAPERKRDPPVQDMCPPTGFMQFSGLSNIKEKASMDFWTNTKPGSGRPFNPASTQTEGGRFM</sequence>
<dbReference type="GeneTree" id="ENSGT00390000003122"/>
<dbReference type="STRING" id="7719.ENSCINP00000015488"/>
<evidence type="ECO:0000256" key="1">
    <source>
        <dbReference type="ARBA" id="ARBA00005137"/>
    </source>
</evidence>
<dbReference type="SUPFAM" id="SSF82282">
    <property type="entry name" value="Homocysteine S-methyltransferase"/>
    <property type="match status" value="1"/>
</dbReference>
<evidence type="ECO:0000256" key="5">
    <source>
        <dbReference type="ARBA" id="ARBA00022833"/>
    </source>
</evidence>
<keyword evidence="11" id="KW-1185">Reference proteome</keyword>
<dbReference type="GO" id="GO:0047150">
    <property type="term" value="F:betaine-homocysteine S-methyltransferase activity"/>
    <property type="evidence" value="ECO:0000318"/>
    <property type="project" value="GO_Central"/>
</dbReference>
<evidence type="ECO:0000256" key="2">
    <source>
        <dbReference type="ARBA" id="ARBA00022603"/>
    </source>
</evidence>
<feature type="compositionally biased region" description="Polar residues" evidence="8">
    <location>
        <begin position="364"/>
        <end position="375"/>
    </location>
</feature>
<comment type="pathway">
    <text evidence="1">Amino-acid biosynthesis; L-methionine biosynthesis via de novo pathway; L-methionine from L-homocysteine (BhmT route): step 1/1.</text>
</comment>
<dbReference type="InterPro" id="IPR017226">
    <property type="entry name" value="BHMT-like"/>
</dbReference>
<evidence type="ECO:0000256" key="7">
    <source>
        <dbReference type="PROSITE-ProRule" id="PRU00333"/>
    </source>
</evidence>
<dbReference type="GeneID" id="100182838"/>
<dbReference type="EMBL" id="EAAA01000348">
    <property type="status" value="NOT_ANNOTATED_CDS"/>
    <property type="molecule type" value="Genomic_DNA"/>
</dbReference>
<dbReference type="Pfam" id="PF02574">
    <property type="entry name" value="S-methyl_trans"/>
    <property type="match status" value="1"/>
</dbReference>
<evidence type="ECO:0000313" key="10">
    <source>
        <dbReference type="Ensembl" id="ENSCINP00000015488.3"/>
    </source>
</evidence>
<dbReference type="PROSITE" id="PS50970">
    <property type="entry name" value="HCY"/>
    <property type="match status" value="1"/>
</dbReference>
<keyword evidence="4 6" id="KW-0479">Metal-binding</keyword>
<reference evidence="10" key="4">
    <citation type="submission" date="2025-09" db="UniProtKB">
        <authorList>
            <consortium name="Ensembl"/>
        </authorList>
    </citation>
    <scope>IDENTIFICATION</scope>
</reference>
<dbReference type="PANTHER" id="PTHR46120">
    <property type="entry name" value="BETAINE--HOMOCYSTEINE S-METHYLTRANSFERASE 1"/>
    <property type="match status" value="1"/>
</dbReference>
<dbReference type="KEGG" id="cin:100182838"/>
<evidence type="ECO:0000313" key="11">
    <source>
        <dbReference type="Proteomes" id="UP000008144"/>
    </source>
</evidence>
<dbReference type="OMA" id="NCLYDFD"/>
<dbReference type="PANTHER" id="PTHR46120:SF4">
    <property type="entry name" value="HCY-BINDING DOMAIN-CONTAINING PROTEIN"/>
    <property type="match status" value="1"/>
</dbReference>
<comment type="cofactor">
    <cofactor evidence="6">
        <name>Zn(2+)</name>
        <dbReference type="ChEBI" id="CHEBI:29105"/>
    </cofactor>
    <text evidence="6">Binds 1 zinc ion per subunit.</text>
</comment>
<evidence type="ECO:0000259" key="9">
    <source>
        <dbReference type="PROSITE" id="PS50970"/>
    </source>
</evidence>
<dbReference type="Ensembl" id="ENSCINT00000015488.3">
    <property type="protein sequence ID" value="ENSCINP00000015488.3"/>
    <property type="gene ID" value="ENSCING00000007560.3"/>
</dbReference>
<dbReference type="GO" id="GO:0008270">
    <property type="term" value="F:zinc ion binding"/>
    <property type="evidence" value="ECO:0007669"/>
    <property type="project" value="InterPro"/>
</dbReference>
<feature type="binding site" evidence="6 7">
    <location>
        <position position="299"/>
    </location>
    <ligand>
        <name>Zn(2+)</name>
        <dbReference type="ChEBI" id="CHEBI:29105"/>
    </ligand>
</feature>
<proteinExistence type="predicted"/>
<dbReference type="GO" id="GO:0032259">
    <property type="term" value="P:methylation"/>
    <property type="evidence" value="ECO:0007669"/>
    <property type="project" value="UniProtKB-KW"/>
</dbReference>
<accession>A0A1W2WNN1</accession>
<dbReference type="AlphaFoldDB" id="F6T886"/>
<dbReference type="PIRSF" id="PIRSF037505">
    <property type="entry name" value="Betaine_HMT"/>
    <property type="match status" value="1"/>
</dbReference>
<reference evidence="10" key="3">
    <citation type="submission" date="2025-08" db="UniProtKB">
        <authorList>
            <consortium name="Ensembl"/>
        </authorList>
    </citation>
    <scope>IDENTIFICATION</scope>
</reference>
<evidence type="ECO:0000256" key="3">
    <source>
        <dbReference type="ARBA" id="ARBA00022679"/>
    </source>
</evidence>
<gene>
    <name evidence="10" type="primary">LOC100182838</name>
</gene>
<keyword evidence="3 7" id="KW-0808">Transferase</keyword>
<feature type="region of interest" description="Disordered" evidence="8">
    <location>
        <begin position="352"/>
        <end position="375"/>
    </location>
</feature>
<feature type="binding site" evidence="6 7">
    <location>
        <position position="300"/>
    </location>
    <ligand>
        <name>Zn(2+)</name>
        <dbReference type="ChEBI" id="CHEBI:29105"/>
    </ligand>
</feature>
<reference evidence="10" key="2">
    <citation type="journal article" date="2008" name="Genome Biol.">
        <title>Improved genome assembly and evidence-based global gene model set for the chordate Ciona intestinalis: new insight into intron and operon populations.</title>
        <authorList>
            <person name="Satou Y."/>
            <person name="Mineta K."/>
            <person name="Ogasawara M."/>
            <person name="Sasakura Y."/>
            <person name="Shoguchi E."/>
            <person name="Ueno K."/>
            <person name="Yamada L."/>
            <person name="Matsumoto J."/>
            <person name="Wasserscheid J."/>
            <person name="Dewar K."/>
            <person name="Wiley G.B."/>
            <person name="Macmil S.L."/>
            <person name="Roe B.A."/>
            <person name="Zeller R.W."/>
            <person name="Hastings K.E."/>
            <person name="Lemaire P."/>
            <person name="Lindquist E."/>
            <person name="Endo T."/>
            <person name="Hotta K."/>
            <person name="Inaba K."/>
        </authorList>
    </citation>
    <scope>NUCLEOTIDE SEQUENCE [LARGE SCALE GENOMIC DNA]</scope>
    <source>
        <strain evidence="10">wild type</strain>
    </source>
</reference>
<evidence type="ECO:0000256" key="8">
    <source>
        <dbReference type="SAM" id="MobiDB-lite"/>
    </source>
</evidence>
<feature type="binding site" evidence="6 7">
    <location>
        <position position="215"/>
    </location>
    <ligand>
        <name>Zn(2+)</name>
        <dbReference type="ChEBI" id="CHEBI:29105"/>
    </ligand>
</feature>
<keyword evidence="2 7" id="KW-0489">Methyltransferase</keyword>
<dbReference type="GO" id="GO:0009086">
    <property type="term" value="P:methionine biosynthetic process"/>
    <property type="evidence" value="ECO:0000318"/>
    <property type="project" value="GO_Central"/>
</dbReference>
<protein>
    <submittedName>
        <fullName evidence="10">Betaine--homocysteine S-methyltransferase 1-like</fullName>
    </submittedName>
</protein>
<dbReference type="InterPro" id="IPR003726">
    <property type="entry name" value="HCY_dom"/>
</dbReference>
<reference evidence="11" key="1">
    <citation type="journal article" date="2002" name="Science">
        <title>The draft genome of Ciona intestinalis: insights into chordate and vertebrate origins.</title>
        <authorList>
            <person name="Dehal P."/>
            <person name="Satou Y."/>
            <person name="Campbell R.K."/>
            <person name="Chapman J."/>
            <person name="Degnan B."/>
            <person name="De Tomaso A."/>
            <person name="Davidson B."/>
            <person name="Di Gregorio A."/>
            <person name="Gelpke M."/>
            <person name="Goodstein D.M."/>
            <person name="Harafuji N."/>
            <person name="Hastings K.E."/>
            <person name="Ho I."/>
            <person name="Hotta K."/>
            <person name="Huang W."/>
            <person name="Kawashima T."/>
            <person name="Lemaire P."/>
            <person name="Martinez D."/>
            <person name="Meinertzhagen I.A."/>
            <person name="Necula S."/>
            <person name="Nonaka M."/>
            <person name="Putnam N."/>
            <person name="Rash S."/>
            <person name="Saiga H."/>
            <person name="Satake M."/>
            <person name="Terry A."/>
            <person name="Yamada L."/>
            <person name="Wang H.G."/>
            <person name="Awazu S."/>
            <person name="Azumi K."/>
            <person name="Boore J."/>
            <person name="Branno M."/>
            <person name="Chin-Bow S."/>
            <person name="DeSantis R."/>
            <person name="Doyle S."/>
            <person name="Francino P."/>
            <person name="Keys D.N."/>
            <person name="Haga S."/>
            <person name="Hayashi H."/>
            <person name="Hino K."/>
            <person name="Imai K.S."/>
            <person name="Inaba K."/>
            <person name="Kano S."/>
            <person name="Kobayashi K."/>
            <person name="Kobayashi M."/>
            <person name="Lee B.I."/>
            <person name="Makabe K.W."/>
            <person name="Manohar C."/>
            <person name="Matassi G."/>
            <person name="Medina M."/>
            <person name="Mochizuki Y."/>
            <person name="Mount S."/>
            <person name="Morishita T."/>
            <person name="Miura S."/>
            <person name="Nakayama A."/>
            <person name="Nishizaka S."/>
            <person name="Nomoto H."/>
            <person name="Ohta F."/>
            <person name="Oishi K."/>
            <person name="Rigoutsos I."/>
            <person name="Sano M."/>
            <person name="Sasaki A."/>
            <person name="Sasakura Y."/>
            <person name="Shoguchi E."/>
            <person name="Shin-i T."/>
            <person name="Spagnuolo A."/>
            <person name="Stainier D."/>
            <person name="Suzuki M.M."/>
            <person name="Tassy O."/>
            <person name="Takatori N."/>
            <person name="Tokuoka M."/>
            <person name="Yagi K."/>
            <person name="Yoshizaki F."/>
            <person name="Wada S."/>
            <person name="Zhang C."/>
            <person name="Hyatt P.D."/>
            <person name="Larimer F."/>
            <person name="Detter C."/>
            <person name="Doggett N."/>
            <person name="Glavina T."/>
            <person name="Hawkins T."/>
            <person name="Richardson P."/>
            <person name="Lucas S."/>
            <person name="Kohara Y."/>
            <person name="Levine M."/>
            <person name="Satoh N."/>
            <person name="Rokhsar D.S."/>
        </authorList>
    </citation>
    <scope>NUCLEOTIDE SEQUENCE [LARGE SCALE GENOMIC DNA]</scope>
</reference>
<evidence type="ECO:0000256" key="4">
    <source>
        <dbReference type="ARBA" id="ARBA00022723"/>
    </source>
</evidence>
<dbReference type="Gene3D" id="3.20.20.330">
    <property type="entry name" value="Homocysteine-binding-like domain"/>
    <property type="match status" value="1"/>
</dbReference>
<dbReference type="RefSeq" id="XP_002131974.1">
    <property type="nucleotide sequence ID" value="XM_002131938.4"/>
</dbReference>